<proteinExistence type="inferred from homology"/>
<dbReference type="PANTHER" id="PTHR45897">
    <property type="entry name" value="HIGH-AFFINITY CHOLINE TRANSPORTER 1"/>
    <property type="match status" value="1"/>
</dbReference>
<keyword evidence="11" id="KW-0325">Glycoprotein</keyword>
<evidence type="ECO:0000256" key="1">
    <source>
        <dbReference type="ARBA" id="ARBA00004141"/>
    </source>
</evidence>
<dbReference type="Proteomes" id="UP001152803">
    <property type="component" value="Unassembled WGS sequence"/>
</dbReference>
<evidence type="ECO:0000256" key="4">
    <source>
        <dbReference type="ARBA" id="ARBA00022692"/>
    </source>
</evidence>
<dbReference type="AlphaFoldDB" id="A0A9Q1HXT0"/>
<feature type="transmembrane region" description="Helical" evidence="15">
    <location>
        <begin position="381"/>
        <end position="400"/>
    </location>
</feature>
<evidence type="ECO:0000256" key="6">
    <source>
        <dbReference type="ARBA" id="ARBA00022979"/>
    </source>
</evidence>
<evidence type="ECO:0000256" key="9">
    <source>
        <dbReference type="ARBA" id="ARBA00023065"/>
    </source>
</evidence>
<keyword evidence="17" id="KW-1185">Reference proteome</keyword>
<feature type="transmembrane region" description="Helical" evidence="15">
    <location>
        <begin position="406"/>
        <end position="427"/>
    </location>
</feature>
<dbReference type="PANTHER" id="PTHR45897:SF5">
    <property type="entry name" value="HIGH AFFINITY CHOLINE TRANSPORTER 1"/>
    <property type="match status" value="1"/>
</dbReference>
<dbReference type="CDD" id="cd11474">
    <property type="entry name" value="SLC5sbd_CHT"/>
    <property type="match status" value="1"/>
</dbReference>
<evidence type="ECO:0000313" key="16">
    <source>
        <dbReference type="EMBL" id="KAJ8268601.1"/>
    </source>
</evidence>
<feature type="transmembrane region" description="Helical" evidence="15">
    <location>
        <begin position="126"/>
        <end position="151"/>
    </location>
</feature>
<evidence type="ECO:0000256" key="3">
    <source>
        <dbReference type="ARBA" id="ARBA00022448"/>
    </source>
</evidence>
<feature type="compositionally biased region" description="Polar residues" evidence="14">
    <location>
        <begin position="534"/>
        <end position="549"/>
    </location>
</feature>
<evidence type="ECO:0000256" key="11">
    <source>
        <dbReference type="ARBA" id="ARBA00023180"/>
    </source>
</evidence>
<keyword evidence="12" id="KW-0739">Sodium transport</keyword>
<evidence type="ECO:0000256" key="10">
    <source>
        <dbReference type="ARBA" id="ARBA00023136"/>
    </source>
</evidence>
<dbReference type="InterPro" id="IPR052244">
    <property type="entry name" value="Choline_transporter"/>
</dbReference>
<dbReference type="InterPro" id="IPR038377">
    <property type="entry name" value="Na/Glc_symporter_sf"/>
</dbReference>
<reference evidence="16" key="1">
    <citation type="journal article" date="2023" name="Science">
        <title>Genome structures resolve the early diversification of teleost fishes.</title>
        <authorList>
            <person name="Parey E."/>
            <person name="Louis A."/>
            <person name="Montfort J."/>
            <person name="Bouchez O."/>
            <person name="Roques C."/>
            <person name="Iampietro C."/>
            <person name="Lluch J."/>
            <person name="Castinel A."/>
            <person name="Donnadieu C."/>
            <person name="Desvignes T."/>
            <person name="Floi Bucao C."/>
            <person name="Jouanno E."/>
            <person name="Wen M."/>
            <person name="Mejri S."/>
            <person name="Dirks R."/>
            <person name="Jansen H."/>
            <person name="Henkel C."/>
            <person name="Chen W.J."/>
            <person name="Zahm M."/>
            <person name="Cabau C."/>
            <person name="Klopp C."/>
            <person name="Thompson A.W."/>
            <person name="Robinson-Rechavi M."/>
            <person name="Braasch I."/>
            <person name="Lecointre G."/>
            <person name="Bobe J."/>
            <person name="Postlethwait J.H."/>
            <person name="Berthelot C."/>
            <person name="Roest Crollius H."/>
            <person name="Guiguen Y."/>
        </authorList>
    </citation>
    <scope>NUCLEOTIDE SEQUENCE</scope>
    <source>
        <strain evidence="16">Concon-B</strain>
    </source>
</reference>
<evidence type="ECO:0000256" key="13">
    <source>
        <dbReference type="RuleBase" id="RU362091"/>
    </source>
</evidence>
<keyword evidence="3" id="KW-0813">Transport</keyword>
<comment type="similarity">
    <text evidence="2 13">Belongs to the sodium:solute symporter (SSF) (TC 2.A.21) family.</text>
</comment>
<feature type="transmembrane region" description="Helical" evidence="15">
    <location>
        <begin position="277"/>
        <end position="298"/>
    </location>
</feature>
<dbReference type="GO" id="GO:0005307">
    <property type="term" value="F:choline:sodium symporter activity"/>
    <property type="evidence" value="ECO:0007669"/>
    <property type="project" value="TreeGrafter"/>
</dbReference>
<keyword evidence="7 15" id="KW-1133">Transmembrane helix</keyword>
<name>A0A9Q1HXT0_CONCO</name>
<dbReference type="GO" id="GO:0005886">
    <property type="term" value="C:plasma membrane"/>
    <property type="evidence" value="ECO:0007669"/>
    <property type="project" value="TreeGrafter"/>
</dbReference>
<dbReference type="GO" id="GO:0008292">
    <property type="term" value="P:acetylcholine biosynthetic process"/>
    <property type="evidence" value="ECO:0007669"/>
    <property type="project" value="TreeGrafter"/>
</dbReference>
<feature type="transmembrane region" description="Helical" evidence="15">
    <location>
        <begin position="163"/>
        <end position="184"/>
    </location>
</feature>
<feature type="transmembrane region" description="Helical" evidence="15">
    <location>
        <begin position="6"/>
        <end position="25"/>
    </location>
</feature>
<sequence length="549" mass="58731">MAVNIPGVIAVAVFYMIILATGIWASRRSRQEEKRTAGTGTEVTLIAGRKINITVGIFTMTATWVGGAYIMVTSAATYDPTKGLIWATMPLDYILNFLLAGLFFAKPLREKEYVTMMDPFQLKYGDTVSCALLIPTLISDLLWIACAMASLGGTLSVILDISSFYSICVSAAVGIIYTLLGGMFSVAYTDIIQLLFIAVSMWLCVPFMMLNPASTDITLTAFNGTFQAPWVGMLEPGDVGLWIDEFLVLSLGGLAYQAMHQRILSASSVRDAQVMCFSAAAISSIMGIPSILAGAVAASTNWNMTSYGSPSPYERGEAGKILPIALQHLTPNYISILGTGAVAAAVMSSMDSCLLASASLFTQNIYKALIRKQASDGELQWVIKGSVTVVGLAGMGLSFLKDSVLPFYVLSSDVLYTVILPQLVCVLHLPVANVYGAVGGYVSGVALRLLSGEPLLRLPPVIHFPGCRLVDGVYVQHFPHRSLAMLLSLCSIALISYATAELLRRGVLPRSWDLRPARTDAPRVGGANVNGNADNKQPATSDQLLDTSC</sequence>
<gene>
    <name evidence="16" type="ORF">COCON_G00137730</name>
</gene>
<dbReference type="Gene3D" id="1.20.1730.10">
    <property type="entry name" value="Sodium/glucose cotransporter"/>
    <property type="match status" value="1"/>
</dbReference>
<dbReference type="Pfam" id="PF00474">
    <property type="entry name" value="SSF"/>
    <property type="match status" value="1"/>
</dbReference>
<feature type="transmembrane region" description="Helical" evidence="15">
    <location>
        <begin position="239"/>
        <end position="256"/>
    </location>
</feature>
<protein>
    <submittedName>
        <fullName evidence="16">Uncharacterized protein</fullName>
    </submittedName>
</protein>
<feature type="transmembrane region" description="Helical" evidence="15">
    <location>
        <begin position="84"/>
        <end position="105"/>
    </location>
</feature>
<evidence type="ECO:0000256" key="12">
    <source>
        <dbReference type="ARBA" id="ARBA00023201"/>
    </source>
</evidence>
<keyword evidence="10 15" id="KW-0472">Membrane</keyword>
<dbReference type="EMBL" id="JAFJMO010000009">
    <property type="protein sequence ID" value="KAJ8268601.1"/>
    <property type="molecule type" value="Genomic_DNA"/>
</dbReference>
<dbReference type="PROSITE" id="PS50283">
    <property type="entry name" value="NA_SOLUT_SYMP_3"/>
    <property type="match status" value="1"/>
</dbReference>
<evidence type="ECO:0000256" key="2">
    <source>
        <dbReference type="ARBA" id="ARBA00006434"/>
    </source>
</evidence>
<keyword evidence="5" id="KW-0769">Symport</keyword>
<feature type="region of interest" description="Disordered" evidence="14">
    <location>
        <begin position="523"/>
        <end position="549"/>
    </location>
</feature>
<dbReference type="OrthoDB" id="546820at2759"/>
<evidence type="ECO:0000256" key="15">
    <source>
        <dbReference type="SAM" id="Phobius"/>
    </source>
</evidence>
<feature type="compositionally biased region" description="Low complexity" evidence="14">
    <location>
        <begin position="524"/>
        <end position="533"/>
    </location>
</feature>
<dbReference type="InterPro" id="IPR001734">
    <property type="entry name" value="Na/solute_symporter"/>
</dbReference>
<keyword evidence="8" id="KW-0915">Sodium</keyword>
<accession>A0A9Q1HXT0</accession>
<evidence type="ECO:0000256" key="5">
    <source>
        <dbReference type="ARBA" id="ARBA00022847"/>
    </source>
</evidence>
<organism evidence="16 17">
    <name type="scientific">Conger conger</name>
    <name type="common">Conger eel</name>
    <name type="synonym">Muraena conger</name>
    <dbReference type="NCBI Taxonomy" id="82655"/>
    <lineage>
        <taxon>Eukaryota</taxon>
        <taxon>Metazoa</taxon>
        <taxon>Chordata</taxon>
        <taxon>Craniata</taxon>
        <taxon>Vertebrata</taxon>
        <taxon>Euteleostomi</taxon>
        <taxon>Actinopterygii</taxon>
        <taxon>Neopterygii</taxon>
        <taxon>Teleostei</taxon>
        <taxon>Anguilliformes</taxon>
        <taxon>Congridae</taxon>
        <taxon>Conger</taxon>
    </lineage>
</organism>
<evidence type="ECO:0000313" key="17">
    <source>
        <dbReference type="Proteomes" id="UP001152803"/>
    </source>
</evidence>
<keyword evidence="9" id="KW-0406">Ion transport</keyword>
<evidence type="ECO:0000256" key="14">
    <source>
        <dbReference type="SAM" id="MobiDB-lite"/>
    </source>
</evidence>
<keyword evidence="4 15" id="KW-0812">Transmembrane</keyword>
<comment type="subcellular location">
    <subcellularLocation>
        <location evidence="1">Membrane</location>
        <topology evidence="1">Multi-pass membrane protein</topology>
    </subcellularLocation>
</comment>
<feature type="transmembrane region" description="Helical" evidence="15">
    <location>
        <begin position="191"/>
        <end position="210"/>
    </location>
</feature>
<comment type="caution">
    <text evidence="16">The sequence shown here is derived from an EMBL/GenBank/DDBJ whole genome shotgun (WGS) entry which is preliminary data.</text>
</comment>
<keyword evidence="6" id="KW-0530">Neurotransmitter biosynthesis</keyword>
<feature type="transmembrane region" description="Helical" evidence="15">
    <location>
        <begin position="51"/>
        <end position="72"/>
    </location>
</feature>
<evidence type="ECO:0000256" key="7">
    <source>
        <dbReference type="ARBA" id="ARBA00022989"/>
    </source>
</evidence>
<feature type="transmembrane region" description="Helical" evidence="15">
    <location>
        <begin position="333"/>
        <end position="361"/>
    </location>
</feature>
<evidence type="ECO:0000256" key="8">
    <source>
        <dbReference type="ARBA" id="ARBA00023053"/>
    </source>
</evidence>